<feature type="transmembrane region" description="Helical" evidence="1">
    <location>
        <begin position="83"/>
        <end position="103"/>
    </location>
</feature>
<dbReference type="Pfam" id="PF10269">
    <property type="entry name" value="Tmemb_185A"/>
    <property type="match status" value="1"/>
</dbReference>
<dbReference type="PANTHER" id="PTHR13568">
    <property type="entry name" value="FAM11A, B PROTEIN"/>
    <property type="match status" value="1"/>
</dbReference>
<dbReference type="GO" id="GO:0005783">
    <property type="term" value="C:endoplasmic reticulum"/>
    <property type="evidence" value="ECO:0007669"/>
    <property type="project" value="TreeGrafter"/>
</dbReference>
<accession>A0A0L7RD04</accession>
<dbReference type="GO" id="GO:0006874">
    <property type="term" value="P:intracellular calcium ion homeostasis"/>
    <property type="evidence" value="ECO:0007669"/>
    <property type="project" value="TreeGrafter"/>
</dbReference>
<organism evidence="2 3">
    <name type="scientific">Habropoda laboriosa</name>
    <dbReference type="NCBI Taxonomy" id="597456"/>
    <lineage>
        <taxon>Eukaryota</taxon>
        <taxon>Metazoa</taxon>
        <taxon>Ecdysozoa</taxon>
        <taxon>Arthropoda</taxon>
        <taxon>Hexapoda</taxon>
        <taxon>Insecta</taxon>
        <taxon>Pterygota</taxon>
        <taxon>Neoptera</taxon>
        <taxon>Endopterygota</taxon>
        <taxon>Hymenoptera</taxon>
        <taxon>Apocrita</taxon>
        <taxon>Aculeata</taxon>
        <taxon>Apoidea</taxon>
        <taxon>Anthophila</taxon>
        <taxon>Apidae</taxon>
        <taxon>Habropoda</taxon>
    </lineage>
</organism>
<feature type="transmembrane region" description="Helical" evidence="1">
    <location>
        <begin position="47"/>
        <end position="71"/>
    </location>
</feature>
<proteinExistence type="predicted"/>
<feature type="transmembrane region" description="Helical" evidence="1">
    <location>
        <begin position="12"/>
        <end position="35"/>
    </location>
</feature>
<evidence type="ECO:0000313" key="3">
    <source>
        <dbReference type="Proteomes" id="UP000053825"/>
    </source>
</evidence>
<dbReference type="EMBL" id="KQ414614">
    <property type="protein sequence ID" value="KOC68842.1"/>
    <property type="molecule type" value="Genomic_DNA"/>
</dbReference>
<dbReference type="CDD" id="cd22816">
    <property type="entry name" value="TMEM203"/>
    <property type="match status" value="1"/>
</dbReference>
<keyword evidence="3" id="KW-1185">Reference proteome</keyword>
<dbReference type="PANTHER" id="PTHR13568:SF9">
    <property type="entry name" value="TRANSMEMBRANE PROTEIN 203"/>
    <property type="match status" value="1"/>
</dbReference>
<reference evidence="2 3" key="1">
    <citation type="submission" date="2015-07" db="EMBL/GenBank/DDBJ databases">
        <title>The genome of Habropoda laboriosa.</title>
        <authorList>
            <person name="Pan H."/>
            <person name="Kapheim K."/>
        </authorList>
    </citation>
    <scope>NUCLEOTIDE SEQUENCE [LARGE SCALE GENOMIC DNA]</scope>
    <source>
        <strain evidence="2">0110345459</strain>
    </source>
</reference>
<evidence type="ECO:0000313" key="2">
    <source>
        <dbReference type="EMBL" id="KOC68842.1"/>
    </source>
</evidence>
<keyword evidence="1 2" id="KW-0812">Transmembrane</keyword>
<evidence type="ECO:0000256" key="1">
    <source>
        <dbReference type="SAM" id="Phobius"/>
    </source>
</evidence>
<dbReference type="AlphaFoldDB" id="A0A0L7RD04"/>
<protein>
    <submittedName>
        <fullName evidence="2">Transmembrane protein 203</fullName>
    </submittedName>
</protein>
<sequence length="137" mass="15886">MIFSLNELVHWLGLTIFEIWINLVSLTIFTMLLALKLDDNYFLGHTGWWIVFSPLFVADGLNTYFCAIIFIRMHMEGMIKVAILRALWSLISLLLIFVFKYLLCKKLSGQSTLEYSEILSPIFILLQLIAVRACQLH</sequence>
<keyword evidence="1" id="KW-1133">Transmembrane helix</keyword>
<name>A0A0L7RD04_9HYME</name>
<dbReference type="Proteomes" id="UP000053825">
    <property type="component" value="Unassembled WGS sequence"/>
</dbReference>
<gene>
    <name evidence="2" type="ORF">WH47_10830</name>
</gene>
<dbReference type="InterPro" id="IPR019396">
    <property type="entry name" value="TM_Fragile-X-F-assoc"/>
</dbReference>
<keyword evidence="1" id="KW-0472">Membrane</keyword>
<dbReference type="OrthoDB" id="6234541at2759"/>
<dbReference type="STRING" id="597456.A0A0L7RD04"/>